<dbReference type="PROSITE" id="PS51977">
    <property type="entry name" value="WGR"/>
    <property type="match status" value="1"/>
</dbReference>
<protein>
    <submittedName>
        <fullName evidence="2">WGR domain-containing protein</fullName>
    </submittedName>
</protein>
<comment type="caution">
    <text evidence="2">The sequence shown here is derived from an EMBL/GenBank/DDBJ whole genome shotgun (WGS) entry which is preliminary data.</text>
</comment>
<proteinExistence type="predicted"/>
<dbReference type="InterPro" id="IPR011047">
    <property type="entry name" value="Quinoprotein_ADH-like_sf"/>
</dbReference>
<feature type="domain" description="WGR" evidence="1">
    <location>
        <begin position="1"/>
        <end position="83"/>
    </location>
</feature>
<evidence type="ECO:0000259" key="1">
    <source>
        <dbReference type="PROSITE" id="PS51977"/>
    </source>
</evidence>
<dbReference type="InterPro" id="IPR008893">
    <property type="entry name" value="WGR_domain"/>
</dbReference>
<dbReference type="InterPro" id="IPR002372">
    <property type="entry name" value="PQQ_rpt_dom"/>
</dbReference>
<reference evidence="3" key="1">
    <citation type="journal article" date="2019" name="Int. J. Syst. Evol. Microbiol.">
        <title>The Global Catalogue of Microorganisms (GCM) 10K type strain sequencing project: providing services to taxonomists for standard genome sequencing and annotation.</title>
        <authorList>
            <consortium name="The Broad Institute Genomics Platform"/>
            <consortium name="The Broad Institute Genome Sequencing Center for Infectious Disease"/>
            <person name="Wu L."/>
            <person name="Ma J."/>
        </authorList>
    </citation>
    <scope>NUCLEOTIDE SEQUENCE [LARGE SCALE GENOMIC DNA]</scope>
    <source>
        <strain evidence="3">KACC 12597</strain>
    </source>
</reference>
<dbReference type="PANTHER" id="PTHR30634">
    <property type="entry name" value="OUTER MEMBRANE LOLAB LIPOPROTEIN INSERTION APPARATUS"/>
    <property type="match status" value="1"/>
</dbReference>
<dbReference type="InterPro" id="IPR049809">
    <property type="entry name" value="YehF/YfeS-like_WGR"/>
</dbReference>
<dbReference type="Pfam" id="PF05406">
    <property type="entry name" value="WGR"/>
    <property type="match status" value="1"/>
</dbReference>
<name>A0ABW4Y508_9GAMM</name>
<accession>A0ABW4Y508</accession>
<dbReference type="InterPro" id="IPR036930">
    <property type="entry name" value="WGR_dom_sf"/>
</dbReference>
<dbReference type="EMBL" id="JBHUHX010000007">
    <property type="protein sequence ID" value="MFD2110958.1"/>
    <property type="molecule type" value="Genomic_DNA"/>
</dbReference>
<dbReference type="Gene3D" id="2.130.10.10">
    <property type="entry name" value="YVTN repeat-like/Quinoprotein amine dehydrogenase"/>
    <property type="match status" value="1"/>
</dbReference>
<dbReference type="SUPFAM" id="SSF50998">
    <property type="entry name" value="Quinoprotein alcohol dehydrogenase-like"/>
    <property type="match status" value="1"/>
</dbReference>
<sequence length="474" mass="52499">MADQLEYLELSEAEGGAHKFYEVAVSDCLLTIRYGRIGDQGQRQEKRFPSHEQALAEAKKKISAKKKKGYENAVMGVRQKRAITRRATASSPSRSKPSPVIWRFETGAATFGIFVDEASVWAGTQAGRVFRLSHEGNVTHQFKLPDGVKCIVADDDWLYAGCDDGKVYDLSSKAPMVAYEIHESTDIYWLDIADGVLGVADANGKIVIINHDDESQWEKQSRGKSGWMVRCDELGVYHGHSGGITMYDWEDGTQIWHADTDGQVLFGWQEESHVYAATSADKVLQFSKRGEPGHTYACDSTVYSCATAEDGKYVFAGDNSSSVYCFAEDGKRIWKLATRCGSALSMQYHRDRLYIVTSDGTLACLDVSDAAIEAAEAGTVPEAKTFTAPTETAAAQVQSSVEHVDNAGDKVVVECYQEGSKLRVRVVSAGYEAWNVQFPKNIREAGRRYVVDELRPSSRGNFYRAYGEIKRLDD</sequence>
<keyword evidence="3" id="KW-1185">Reference proteome</keyword>
<organism evidence="2 3">
    <name type="scientific">Thiorhodococcus fuscus</name>
    <dbReference type="NCBI Taxonomy" id="527200"/>
    <lineage>
        <taxon>Bacteria</taxon>
        <taxon>Pseudomonadati</taxon>
        <taxon>Pseudomonadota</taxon>
        <taxon>Gammaproteobacteria</taxon>
        <taxon>Chromatiales</taxon>
        <taxon>Chromatiaceae</taxon>
        <taxon>Thiorhodococcus</taxon>
    </lineage>
</organism>
<dbReference type="SMART" id="SM00773">
    <property type="entry name" value="WGR"/>
    <property type="match status" value="1"/>
</dbReference>
<dbReference type="SUPFAM" id="SSF142921">
    <property type="entry name" value="WGR domain-like"/>
    <property type="match status" value="1"/>
</dbReference>
<dbReference type="Proteomes" id="UP001597337">
    <property type="component" value="Unassembled WGS sequence"/>
</dbReference>
<gene>
    <name evidence="2" type="ORF">ACFSJC_03780</name>
</gene>
<dbReference type="CDD" id="cd07996">
    <property type="entry name" value="WGR_MMR_like"/>
    <property type="match status" value="1"/>
</dbReference>
<dbReference type="InterPro" id="IPR015943">
    <property type="entry name" value="WD40/YVTN_repeat-like_dom_sf"/>
</dbReference>
<evidence type="ECO:0000313" key="3">
    <source>
        <dbReference type="Proteomes" id="UP001597337"/>
    </source>
</evidence>
<evidence type="ECO:0000313" key="2">
    <source>
        <dbReference type="EMBL" id="MFD2110958.1"/>
    </source>
</evidence>
<dbReference type="RefSeq" id="WP_386023440.1">
    <property type="nucleotide sequence ID" value="NZ_JBHUHX010000007.1"/>
</dbReference>
<dbReference type="Gene3D" id="2.40.10.480">
    <property type="match status" value="1"/>
</dbReference>
<dbReference type="Gene3D" id="2.20.140.10">
    <property type="entry name" value="WGR domain"/>
    <property type="match status" value="1"/>
</dbReference>
<dbReference type="PANTHER" id="PTHR30634:SF13">
    <property type="entry name" value="PROTEIN YEHF"/>
    <property type="match status" value="1"/>
</dbReference>
<dbReference type="InterPro" id="IPR050458">
    <property type="entry name" value="LolB"/>
</dbReference>
<dbReference type="Pfam" id="PF13360">
    <property type="entry name" value="PQQ_2"/>
    <property type="match status" value="1"/>
</dbReference>